<proteinExistence type="predicted"/>
<organism evidence="2 3">
    <name type="scientific">Fictibacillus barbaricus</name>
    <dbReference type="NCBI Taxonomy" id="182136"/>
    <lineage>
        <taxon>Bacteria</taxon>
        <taxon>Bacillati</taxon>
        <taxon>Bacillota</taxon>
        <taxon>Bacilli</taxon>
        <taxon>Bacillales</taxon>
        <taxon>Fictibacillaceae</taxon>
        <taxon>Fictibacillus</taxon>
    </lineage>
</organism>
<gene>
    <name evidence="2" type="ORF">JYA64_15315</name>
</gene>
<accession>A0ABS2ZFY7</accession>
<dbReference type="RefSeq" id="WP_188400981.1">
    <property type="nucleotide sequence ID" value="NZ_BMCE01000001.1"/>
</dbReference>
<dbReference type="Proteomes" id="UP001319060">
    <property type="component" value="Unassembled WGS sequence"/>
</dbReference>
<comment type="caution">
    <text evidence="2">The sequence shown here is derived from an EMBL/GenBank/DDBJ whole genome shotgun (WGS) entry which is preliminary data.</text>
</comment>
<dbReference type="EMBL" id="JAFHKS010000044">
    <property type="protein sequence ID" value="MBN3546676.1"/>
    <property type="molecule type" value="Genomic_DNA"/>
</dbReference>
<feature type="domain" description="Nudix hydrolase" evidence="1">
    <location>
        <begin position="2"/>
        <end position="137"/>
    </location>
</feature>
<dbReference type="Gene3D" id="3.90.79.10">
    <property type="entry name" value="Nucleoside Triphosphate Pyrophosphohydrolase"/>
    <property type="match status" value="1"/>
</dbReference>
<dbReference type="InterPro" id="IPR015797">
    <property type="entry name" value="NUDIX_hydrolase-like_dom_sf"/>
</dbReference>
<keyword evidence="3" id="KW-1185">Reference proteome</keyword>
<dbReference type="InterPro" id="IPR000086">
    <property type="entry name" value="NUDIX_hydrolase_dom"/>
</dbReference>
<dbReference type="CDD" id="cd04688">
    <property type="entry name" value="NUDIX_Hydrolase"/>
    <property type="match status" value="1"/>
</dbReference>
<dbReference type="PROSITE" id="PS51462">
    <property type="entry name" value="NUDIX"/>
    <property type="match status" value="1"/>
</dbReference>
<protein>
    <submittedName>
        <fullName evidence="2">NUDIX domain-containing protein</fullName>
    </submittedName>
</protein>
<reference evidence="2 3" key="1">
    <citation type="submission" date="2021-01" db="EMBL/GenBank/DDBJ databases">
        <title>Genome Sequencing of Type Strains.</title>
        <authorList>
            <person name="Lemaire J.F."/>
            <person name="Inderbitzin P."/>
            <person name="Collins S.B."/>
            <person name="Wespe N."/>
            <person name="Knight-Connoni V."/>
        </authorList>
    </citation>
    <scope>NUCLEOTIDE SEQUENCE [LARGE SCALE GENOMIC DNA]</scope>
    <source>
        <strain evidence="2 3">DSM 14730</strain>
    </source>
</reference>
<dbReference type="Pfam" id="PF00293">
    <property type="entry name" value="NUDIX"/>
    <property type="match status" value="1"/>
</dbReference>
<evidence type="ECO:0000259" key="1">
    <source>
        <dbReference type="PROSITE" id="PS51462"/>
    </source>
</evidence>
<dbReference type="SUPFAM" id="SSF55811">
    <property type="entry name" value="Nudix"/>
    <property type="match status" value="1"/>
</dbReference>
<evidence type="ECO:0000313" key="2">
    <source>
        <dbReference type="EMBL" id="MBN3546676.1"/>
    </source>
</evidence>
<name>A0ABS2ZFY7_9BACL</name>
<sequence>MYPRANTLGIILKNDYILLEEQKGKHSKGYGLFYRPIGGTIEYGERSNETLLREYMEELGVEIIIKRYLTCIENIYKIDEKVGHEITQLYLADFKDEKLYQREIFTVREAQRITYAKWIQKKDVIKGKKVLYPDGLSELLKKEL</sequence>
<evidence type="ECO:0000313" key="3">
    <source>
        <dbReference type="Proteomes" id="UP001319060"/>
    </source>
</evidence>